<dbReference type="Proteomes" id="UP001164909">
    <property type="component" value="Chromosome"/>
</dbReference>
<reference evidence="1" key="1">
    <citation type="submission" date="2022-12" db="EMBL/GenBank/DDBJ databases">
        <authorList>
            <person name="Bing R.G."/>
            <person name="Willard D.J."/>
            <person name="Manesh M.J.H."/>
            <person name="Laemthong T."/>
            <person name="Crosby J.R."/>
            <person name="Kelly R.M."/>
        </authorList>
    </citation>
    <scope>NUCLEOTIDE SEQUENCE</scope>
    <source>
        <strain evidence="1">DSM 8990</strain>
    </source>
</reference>
<keyword evidence="2" id="KW-1185">Reference proteome</keyword>
<dbReference type="Pfam" id="PF13692">
    <property type="entry name" value="Glyco_trans_1_4"/>
    <property type="match status" value="1"/>
</dbReference>
<gene>
    <name evidence="1" type="ORF">OTK00_002155</name>
</gene>
<dbReference type="RefSeq" id="WP_045168830.1">
    <property type="nucleotide sequence ID" value="NZ_CP113865.1"/>
</dbReference>
<protein>
    <submittedName>
        <fullName evidence="1">Glycosyltransferase family 4 protein</fullName>
    </submittedName>
</protein>
<dbReference type="EMBL" id="CP113865">
    <property type="protein sequence ID" value="WAM33635.1"/>
    <property type="molecule type" value="Genomic_DNA"/>
</dbReference>
<evidence type="ECO:0000313" key="1">
    <source>
        <dbReference type="EMBL" id="WAM33635.1"/>
    </source>
</evidence>
<sequence>MVKLVFAHDNKFKLDEKGNLYSGGAFNNEVFERYTKLCDELIVIGRVERIDSNQVRNLNLITSNKIKFVGMPNVNSIRGLFNIKFVQKEIENIVKECDGVIARTSTLGLMAAKAAKKFKKACLVEVVGCIWDALWNYSLKGKIIAPFMFFLYRRWILKSKFVIYVSNEFLQRRYPTKGYKLSCSDVVIPSLSEDIIEKRLRRIESMKDRPINLGIIGNLDIKYKGHETAFRALALLKNKGFDFRLLCLGGGSKQKLEYFAERLGIKEKVTFCGVVPSGEPVFDWLDNIDIFLIPSLQEGLPRALIEAMSRGCPAIGTRVGGIPELIDNNFVIKPKDFRGLAFKILELVNDKDLMKEQAIRNFEKSKDYVKELLDERREKFLNEFVTYSI</sequence>
<accession>A0ABY7BMA0</accession>
<organism evidence="1 2">
    <name type="scientific">Caldicellulosiruptor morganii</name>
    <dbReference type="NCBI Taxonomy" id="1387555"/>
    <lineage>
        <taxon>Bacteria</taxon>
        <taxon>Bacillati</taxon>
        <taxon>Bacillota</taxon>
        <taxon>Bacillota incertae sedis</taxon>
        <taxon>Caldicellulosiruptorales</taxon>
        <taxon>Caldicellulosiruptoraceae</taxon>
        <taxon>Caldicellulosiruptor</taxon>
    </lineage>
</organism>
<evidence type="ECO:0000313" key="2">
    <source>
        <dbReference type="Proteomes" id="UP001164909"/>
    </source>
</evidence>
<dbReference type="PANTHER" id="PTHR12526">
    <property type="entry name" value="GLYCOSYLTRANSFERASE"/>
    <property type="match status" value="1"/>
</dbReference>
<dbReference type="SUPFAM" id="SSF53756">
    <property type="entry name" value="UDP-Glycosyltransferase/glycogen phosphorylase"/>
    <property type="match status" value="1"/>
</dbReference>
<dbReference type="Gene3D" id="3.40.50.2000">
    <property type="entry name" value="Glycogen Phosphorylase B"/>
    <property type="match status" value="2"/>
</dbReference>
<dbReference type="CDD" id="cd03801">
    <property type="entry name" value="GT4_PimA-like"/>
    <property type="match status" value="1"/>
</dbReference>
<proteinExistence type="predicted"/>
<name>A0ABY7BMA0_9FIRM</name>
<dbReference type="PANTHER" id="PTHR12526:SF630">
    <property type="entry name" value="GLYCOSYLTRANSFERASE"/>
    <property type="match status" value="1"/>
</dbReference>